<dbReference type="EMBL" id="JAUEPU010000008">
    <property type="protein sequence ID" value="KAK0500481.1"/>
    <property type="molecule type" value="Genomic_DNA"/>
</dbReference>
<keyword evidence="1" id="KW-0472">Membrane</keyword>
<keyword evidence="3" id="KW-1185">Reference proteome</keyword>
<keyword evidence="1" id="KW-0812">Transmembrane</keyword>
<evidence type="ECO:0000256" key="1">
    <source>
        <dbReference type="SAM" id="Phobius"/>
    </source>
</evidence>
<feature type="transmembrane region" description="Helical" evidence="1">
    <location>
        <begin position="133"/>
        <end position="154"/>
    </location>
</feature>
<evidence type="ECO:0000313" key="3">
    <source>
        <dbReference type="Proteomes" id="UP001175228"/>
    </source>
</evidence>
<dbReference type="Proteomes" id="UP001175228">
    <property type="component" value="Unassembled WGS sequence"/>
</dbReference>
<accession>A0AA39QEM6</accession>
<proteinExistence type="predicted"/>
<evidence type="ECO:0000313" key="2">
    <source>
        <dbReference type="EMBL" id="KAK0500481.1"/>
    </source>
</evidence>
<keyword evidence="1" id="KW-1133">Transmembrane helix</keyword>
<name>A0AA39QEM6_9AGAR</name>
<protein>
    <submittedName>
        <fullName evidence="2">Uncharacterized protein</fullName>
    </submittedName>
</protein>
<dbReference type="AlphaFoldDB" id="A0AA39QEM6"/>
<feature type="transmembrane region" description="Helical" evidence="1">
    <location>
        <begin position="54"/>
        <end position="81"/>
    </location>
</feature>
<comment type="caution">
    <text evidence="2">The sequence shown here is derived from an EMBL/GenBank/DDBJ whole genome shotgun (WGS) entry which is preliminary data.</text>
</comment>
<sequence length="162" mass="18427">MLVSQHQIRQLRLVIPGGLITYFFGTWKEIWEIQQQEHTWGRREKFLRGNYSDILIMMISRTAALSSLFLGLTTIGLFFYVMLTPWRKGEEPDFRLWRKSGLLSTVIPLLTSSIVGGWLLLVVTLGHWSGLGYLKAIVAASGLYMFTFGVLGLIPAPKVPRK</sequence>
<gene>
    <name evidence="2" type="ORF">EDD18DRAFT_830282</name>
</gene>
<feature type="transmembrane region" description="Helical" evidence="1">
    <location>
        <begin position="102"/>
        <end position="121"/>
    </location>
</feature>
<organism evidence="2 3">
    <name type="scientific">Armillaria luteobubalina</name>
    <dbReference type="NCBI Taxonomy" id="153913"/>
    <lineage>
        <taxon>Eukaryota</taxon>
        <taxon>Fungi</taxon>
        <taxon>Dikarya</taxon>
        <taxon>Basidiomycota</taxon>
        <taxon>Agaricomycotina</taxon>
        <taxon>Agaricomycetes</taxon>
        <taxon>Agaricomycetidae</taxon>
        <taxon>Agaricales</taxon>
        <taxon>Marasmiineae</taxon>
        <taxon>Physalacriaceae</taxon>
        <taxon>Armillaria</taxon>
    </lineage>
</organism>
<reference evidence="2" key="1">
    <citation type="submission" date="2023-06" db="EMBL/GenBank/DDBJ databases">
        <authorList>
            <consortium name="Lawrence Berkeley National Laboratory"/>
            <person name="Ahrendt S."/>
            <person name="Sahu N."/>
            <person name="Indic B."/>
            <person name="Wong-Bajracharya J."/>
            <person name="Merenyi Z."/>
            <person name="Ke H.-M."/>
            <person name="Monk M."/>
            <person name="Kocsube S."/>
            <person name="Drula E."/>
            <person name="Lipzen A."/>
            <person name="Balint B."/>
            <person name="Henrissat B."/>
            <person name="Andreopoulos B."/>
            <person name="Martin F.M."/>
            <person name="Harder C.B."/>
            <person name="Rigling D."/>
            <person name="Ford K.L."/>
            <person name="Foster G.D."/>
            <person name="Pangilinan J."/>
            <person name="Papanicolaou A."/>
            <person name="Barry K."/>
            <person name="LaButti K."/>
            <person name="Viragh M."/>
            <person name="Koriabine M."/>
            <person name="Yan M."/>
            <person name="Riley R."/>
            <person name="Champramary S."/>
            <person name="Plett K.L."/>
            <person name="Tsai I.J."/>
            <person name="Slot J."/>
            <person name="Sipos G."/>
            <person name="Plett J."/>
            <person name="Nagy L.G."/>
            <person name="Grigoriev I.V."/>
        </authorList>
    </citation>
    <scope>NUCLEOTIDE SEQUENCE</scope>
    <source>
        <strain evidence="2">HWK02</strain>
    </source>
</reference>